<evidence type="ECO:0000313" key="2">
    <source>
        <dbReference type="Ensembl" id="ENSGAGP00000003009.1"/>
    </source>
</evidence>
<dbReference type="Proteomes" id="UP000291020">
    <property type="component" value="Unassembled WGS sequence"/>
</dbReference>
<dbReference type="Ensembl" id="ENSGAGT00000003449.1">
    <property type="protein sequence ID" value="ENSGAGP00000003009.1"/>
    <property type="gene ID" value="ENSGAGG00000002409.1"/>
</dbReference>
<dbReference type="AlphaFoldDB" id="A0A452GMG4"/>
<reference evidence="2" key="2">
    <citation type="submission" date="2025-08" db="UniProtKB">
        <authorList>
            <consortium name="Ensembl"/>
        </authorList>
    </citation>
    <scope>IDENTIFICATION</scope>
</reference>
<keyword evidence="3" id="KW-1185">Reference proteome</keyword>
<accession>A0A452GMG4</accession>
<reference evidence="3" key="1">
    <citation type="journal article" date="2017" name="PLoS ONE">
        <title>The Agassiz's desert tortoise genome provides a resource for the conservation of a threatened species.</title>
        <authorList>
            <person name="Tollis M."/>
            <person name="DeNardo D.F."/>
            <person name="Cornelius J.A."/>
            <person name="Dolby G.A."/>
            <person name="Edwards T."/>
            <person name="Henen B.T."/>
            <person name="Karl A.E."/>
            <person name="Murphy R.W."/>
            <person name="Kusumi K."/>
        </authorList>
    </citation>
    <scope>NUCLEOTIDE SEQUENCE [LARGE SCALE GENOMIC DNA]</scope>
</reference>
<name>A0A452GMG4_9SAUR</name>
<evidence type="ECO:0000256" key="1">
    <source>
        <dbReference type="SAM" id="MobiDB-lite"/>
    </source>
</evidence>
<protein>
    <submittedName>
        <fullName evidence="2">Uncharacterized protein</fullName>
    </submittedName>
</protein>
<proteinExistence type="predicted"/>
<reference evidence="2" key="3">
    <citation type="submission" date="2025-09" db="UniProtKB">
        <authorList>
            <consortium name="Ensembl"/>
        </authorList>
    </citation>
    <scope>IDENTIFICATION</scope>
</reference>
<sequence length="58" mass="6296">MERVGKWLGHPREIYNLLRFKMGGGTAVMPPRDQVSRAGAPENSHGARAPGASLVVIR</sequence>
<feature type="region of interest" description="Disordered" evidence="1">
    <location>
        <begin position="31"/>
        <end position="58"/>
    </location>
</feature>
<organism evidence="2 3">
    <name type="scientific">Gopherus agassizii</name>
    <name type="common">Agassiz's desert tortoise</name>
    <dbReference type="NCBI Taxonomy" id="38772"/>
    <lineage>
        <taxon>Eukaryota</taxon>
        <taxon>Metazoa</taxon>
        <taxon>Chordata</taxon>
        <taxon>Craniata</taxon>
        <taxon>Vertebrata</taxon>
        <taxon>Euteleostomi</taxon>
        <taxon>Archelosauria</taxon>
        <taxon>Testudinata</taxon>
        <taxon>Testudines</taxon>
        <taxon>Cryptodira</taxon>
        <taxon>Durocryptodira</taxon>
        <taxon>Testudinoidea</taxon>
        <taxon>Testudinidae</taxon>
        <taxon>Gopherus</taxon>
    </lineage>
</organism>
<evidence type="ECO:0000313" key="3">
    <source>
        <dbReference type="Proteomes" id="UP000291020"/>
    </source>
</evidence>